<organism evidence="1 2">
    <name type="scientific">Archaeoglobus profundus (strain DSM 5631 / JCM 9629 / NBRC 100127 / Av18)</name>
    <dbReference type="NCBI Taxonomy" id="572546"/>
    <lineage>
        <taxon>Archaea</taxon>
        <taxon>Methanobacteriati</taxon>
        <taxon>Methanobacteriota</taxon>
        <taxon>Archaeoglobi</taxon>
        <taxon>Archaeoglobales</taxon>
        <taxon>Archaeoglobaceae</taxon>
        <taxon>Archaeoglobus</taxon>
    </lineage>
</organism>
<dbReference type="KEGG" id="apo:Arcpr_0306"/>
<dbReference type="RefSeq" id="WP_012939712.1">
    <property type="nucleotide sequence ID" value="NC_013741.1"/>
</dbReference>
<dbReference type="GeneID" id="41344342"/>
<dbReference type="HOGENOM" id="CLU_2230243_0_0_2"/>
<dbReference type="EMBL" id="CP001857">
    <property type="protein sequence ID" value="ADB57376.1"/>
    <property type="molecule type" value="Genomic_DNA"/>
</dbReference>
<gene>
    <name evidence="1" type="ordered locus">Arcpr_0306</name>
</gene>
<reference evidence="1 2" key="1">
    <citation type="journal article" date="2010" name="Stand. Genomic Sci.">
        <title>Complete genome sequence of Archaeoglobus profundus type strain (AV18).</title>
        <authorList>
            <person name="von Jan M."/>
            <person name="Lapidus A."/>
            <person name="Del Rio T.G."/>
            <person name="Copeland A."/>
            <person name="Tice H."/>
            <person name="Cheng J.F."/>
            <person name="Lucas S."/>
            <person name="Chen F."/>
            <person name="Nolan M."/>
            <person name="Goodwin L."/>
            <person name="Han C."/>
            <person name="Pitluck S."/>
            <person name="Liolios K."/>
            <person name="Ivanova N."/>
            <person name="Mavromatis K."/>
            <person name="Ovchinnikova G."/>
            <person name="Chertkov O."/>
            <person name="Pati A."/>
            <person name="Chen A."/>
            <person name="Palaniappan K."/>
            <person name="Land M."/>
            <person name="Hauser L."/>
            <person name="Chang Y.J."/>
            <person name="Jeffries C.D."/>
            <person name="Saunders E."/>
            <person name="Brettin T."/>
            <person name="Detter J.C."/>
            <person name="Chain P."/>
            <person name="Eichinger K."/>
            <person name="Huber H."/>
            <person name="Spring S."/>
            <person name="Rohde M."/>
            <person name="Goker M."/>
            <person name="Wirth R."/>
            <person name="Woyke T."/>
            <person name="Bristow J."/>
            <person name="Eisen J.A."/>
            <person name="Markowitz V."/>
            <person name="Hugenholtz P."/>
            <person name="Kyrpides N.C."/>
            <person name="Klenk H.P."/>
        </authorList>
    </citation>
    <scope>NUCLEOTIDE SEQUENCE [LARGE SCALE GENOMIC DNA]</scope>
    <source>
        <strain evidence="2">DSM 5631 / JCM 9629 / NBRC 100127 / Av18</strain>
    </source>
</reference>
<dbReference type="PaxDb" id="572546-Arcpr_0306"/>
<dbReference type="eggNOG" id="arCOG04435">
    <property type="taxonomic scope" value="Archaea"/>
</dbReference>
<dbReference type="Proteomes" id="UP000001901">
    <property type="component" value="Chromosome"/>
</dbReference>
<evidence type="ECO:0000313" key="2">
    <source>
        <dbReference type="Proteomes" id="UP000001901"/>
    </source>
</evidence>
<keyword evidence="2" id="KW-1185">Reference proteome</keyword>
<protein>
    <submittedName>
        <fullName evidence="1">Uncharacterized protein</fullName>
    </submittedName>
</protein>
<name>D2RGF1_ARCPA</name>
<dbReference type="AlphaFoldDB" id="D2RGF1"/>
<accession>D2RGF1</accession>
<sequence length="105" mass="12159">MGLSCLSEKELEFVCEFCGKDIEDGLRFYNSNVVKILPNEVVKRLEVVKKFDFEIDDTHKEVTDDIIHSLDRLDEEKIVRVHQKVFRLNHLLTPSSKAVLTALPM</sequence>
<proteinExistence type="predicted"/>
<evidence type="ECO:0000313" key="1">
    <source>
        <dbReference type="EMBL" id="ADB57376.1"/>
    </source>
</evidence>